<evidence type="ECO:0000256" key="2">
    <source>
        <dbReference type="ARBA" id="ARBA00008017"/>
    </source>
</evidence>
<dbReference type="InterPro" id="IPR010920">
    <property type="entry name" value="LSM_dom_sf"/>
</dbReference>
<feature type="domain" description="Mechanosensitive ion channel MscS C-terminal" evidence="9">
    <location>
        <begin position="582"/>
        <end position="667"/>
    </location>
</feature>
<dbReference type="InterPro" id="IPR011066">
    <property type="entry name" value="MscS_channel_C_sf"/>
</dbReference>
<dbReference type="HOGENOM" id="CLU_023512_0_0_0"/>
<dbReference type="PANTHER" id="PTHR30347:SF1">
    <property type="entry name" value="MECHANOSENSITIVE CHANNEL MSCK"/>
    <property type="match status" value="1"/>
</dbReference>
<keyword evidence="6 7" id="KW-0472">Membrane</keyword>
<feature type="transmembrane region" description="Helical" evidence="7">
    <location>
        <begin position="465"/>
        <end position="484"/>
    </location>
</feature>
<dbReference type="GO" id="GO:0005886">
    <property type="term" value="C:plasma membrane"/>
    <property type="evidence" value="ECO:0007669"/>
    <property type="project" value="UniProtKB-SubCell"/>
</dbReference>
<protein>
    <recommendedName>
        <fullName evidence="13">MscS Mechanosensitive ion channel</fullName>
    </recommendedName>
</protein>
<organism evidence="11 12">
    <name type="scientific">Simkania negevensis (strain ATCC VR-1471 / DSM 27360 / Z)</name>
    <dbReference type="NCBI Taxonomy" id="331113"/>
    <lineage>
        <taxon>Bacteria</taxon>
        <taxon>Pseudomonadati</taxon>
        <taxon>Chlamydiota</taxon>
        <taxon>Chlamydiia</taxon>
        <taxon>Parachlamydiales</taxon>
        <taxon>Simkaniaceae</taxon>
        <taxon>Simkania</taxon>
    </lineage>
</organism>
<gene>
    <name evidence="11" type="ordered locus">SNE_A20780</name>
</gene>
<dbReference type="SUPFAM" id="SSF82861">
    <property type="entry name" value="Mechanosensitive channel protein MscS (YggB), transmembrane region"/>
    <property type="match status" value="1"/>
</dbReference>
<dbReference type="Pfam" id="PF21082">
    <property type="entry name" value="MS_channel_3rd"/>
    <property type="match status" value="1"/>
</dbReference>
<dbReference type="Pfam" id="PF00924">
    <property type="entry name" value="MS_channel_2nd"/>
    <property type="match status" value="1"/>
</dbReference>
<comment type="subcellular location">
    <subcellularLocation>
        <location evidence="1">Cell membrane</location>
        <topology evidence="1">Multi-pass membrane protein</topology>
    </subcellularLocation>
</comment>
<evidence type="ECO:0008006" key="13">
    <source>
        <dbReference type="Google" id="ProtNLM"/>
    </source>
</evidence>
<feature type="domain" description="Mechanosensitive ion channel MscS" evidence="8">
    <location>
        <begin position="507"/>
        <end position="573"/>
    </location>
</feature>
<dbReference type="OrthoDB" id="9809206at2"/>
<dbReference type="Gene3D" id="2.30.30.60">
    <property type="match status" value="1"/>
</dbReference>
<dbReference type="InterPro" id="IPR011014">
    <property type="entry name" value="MscS_channel_TM-2"/>
</dbReference>
<dbReference type="InterPro" id="IPR049142">
    <property type="entry name" value="MS_channel_1st"/>
</dbReference>
<name>F8L5P5_SIMNZ</name>
<dbReference type="GO" id="GO:0008381">
    <property type="term" value="F:mechanosensitive monoatomic ion channel activity"/>
    <property type="evidence" value="ECO:0007669"/>
    <property type="project" value="UniProtKB-ARBA"/>
</dbReference>
<evidence type="ECO:0000256" key="4">
    <source>
        <dbReference type="ARBA" id="ARBA00022692"/>
    </source>
</evidence>
<evidence type="ECO:0000259" key="10">
    <source>
        <dbReference type="Pfam" id="PF21088"/>
    </source>
</evidence>
<feature type="domain" description="Mechanosensitive ion channel transmembrane helices 2/3" evidence="10">
    <location>
        <begin position="465"/>
        <end position="505"/>
    </location>
</feature>
<dbReference type="STRING" id="331113.SNE_A20780"/>
<dbReference type="InterPro" id="IPR049278">
    <property type="entry name" value="MS_channel_C"/>
</dbReference>
<comment type="similarity">
    <text evidence="2">Belongs to the MscS (TC 1.A.23) family.</text>
</comment>
<dbReference type="KEGG" id="sng:SNE_A20780"/>
<evidence type="ECO:0000256" key="1">
    <source>
        <dbReference type="ARBA" id="ARBA00004651"/>
    </source>
</evidence>
<evidence type="ECO:0000256" key="5">
    <source>
        <dbReference type="ARBA" id="ARBA00022989"/>
    </source>
</evidence>
<dbReference type="Gene3D" id="3.30.70.100">
    <property type="match status" value="1"/>
</dbReference>
<dbReference type="InterPro" id="IPR023408">
    <property type="entry name" value="MscS_beta-dom_sf"/>
</dbReference>
<accession>F8L5P5</accession>
<dbReference type="AlphaFoldDB" id="F8L5P5"/>
<dbReference type="Gene3D" id="1.10.287.1260">
    <property type="match status" value="1"/>
</dbReference>
<keyword evidence="12" id="KW-1185">Reference proteome</keyword>
<keyword evidence="3" id="KW-1003">Cell membrane</keyword>
<dbReference type="InterPro" id="IPR006685">
    <property type="entry name" value="MscS_channel_2nd"/>
</dbReference>
<feature type="transmembrane region" description="Helical" evidence="7">
    <location>
        <begin position="490"/>
        <end position="519"/>
    </location>
</feature>
<reference key="1">
    <citation type="journal article" date="2011" name="Mol. Biol. Evol.">
        <title>Unity in variety -- the pan-genome of the Chlamydiae.</title>
        <authorList>
            <person name="Collingro A."/>
            <person name="Tischler P."/>
            <person name="Weinmaier T."/>
            <person name="Penz T."/>
            <person name="Heinz E."/>
            <person name="Brunham R.C."/>
            <person name="Read T.D."/>
            <person name="Bavoil P.M."/>
            <person name="Sachse K."/>
            <person name="Kahane S."/>
            <person name="Friedman M.G."/>
            <person name="Rattei T."/>
            <person name="Myers G.S.A."/>
            <person name="Horn M."/>
        </authorList>
    </citation>
    <scope>NUCLEOTIDE SEQUENCE</scope>
    <source>
        <strain>Z</strain>
    </source>
</reference>
<dbReference type="Pfam" id="PF21088">
    <property type="entry name" value="MS_channel_1st"/>
    <property type="match status" value="1"/>
</dbReference>
<evidence type="ECO:0000259" key="9">
    <source>
        <dbReference type="Pfam" id="PF21082"/>
    </source>
</evidence>
<evidence type="ECO:0000259" key="8">
    <source>
        <dbReference type="Pfam" id="PF00924"/>
    </source>
</evidence>
<dbReference type="RefSeq" id="WP_013944421.1">
    <property type="nucleotide sequence ID" value="NC_015713.1"/>
</dbReference>
<feature type="transmembrane region" description="Helical" evidence="7">
    <location>
        <begin position="418"/>
        <end position="444"/>
    </location>
</feature>
<dbReference type="EMBL" id="FR872582">
    <property type="protein sequence ID" value="CCB89955.1"/>
    <property type="molecule type" value="Genomic_DNA"/>
</dbReference>
<dbReference type="SUPFAM" id="SSF50182">
    <property type="entry name" value="Sm-like ribonucleoproteins"/>
    <property type="match status" value="1"/>
</dbReference>
<evidence type="ECO:0000256" key="6">
    <source>
        <dbReference type="ARBA" id="ARBA00023136"/>
    </source>
</evidence>
<evidence type="ECO:0000313" key="12">
    <source>
        <dbReference type="Proteomes" id="UP000000496"/>
    </source>
</evidence>
<dbReference type="SUPFAM" id="SSF82689">
    <property type="entry name" value="Mechanosensitive channel protein MscS (YggB), C-terminal domain"/>
    <property type="match status" value="1"/>
</dbReference>
<dbReference type="InterPro" id="IPR052702">
    <property type="entry name" value="MscS-like_channel"/>
</dbReference>
<evidence type="ECO:0000313" key="11">
    <source>
        <dbReference type="EMBL" id="CCB89955.1"/>
    </source>
</evidence>
<sequence>MRQLFLLFFCFFSPLVAQQDLLPNGKETSKEQELPPNPQLLKPAWWDFFAVDPEKLPAQIEKMKTFLHRMQEDLTPTQQSEAAPLIQQIQVGLQTYSDISKQKWSQPPPEVTVKEKYTFQEFLQLGYHLRDVHEVCDRQELKIVMEKANLRSDQSYLDSLTVSYLSLSKADPSRLIKGLTIIGTKISLETDKKRLDGLKIQADREKLLLHEIQKEVAFARGHIDTSQIALPLFEQEVTRAKIQLRQAQVSLLEKQTQLATQESTEANSEILNQTLMRSRAEVNLIRAQLTYILAQILLHPEKKTVKDLYSQLNELSEKQTQIIRELEHWEKAANHLLELSIEIDDNGKAHASLQTLQVLHDEIFFNEFLLTQADQFIQIRYISLGDRIHSYWEKIKSDFRRYSRWSHVSLFKIGQAPITFYGILKLICTIVIAYFLAKFIQIWINFVGKRQKKINQAGFYTLGRLLYYCIMILGIIIAISSIGIDFTTFAVIVGALSVGIGFGLQSIVNNFISGIILLLEKKLRVRDYVQLESGEIGVVMEINVRTTLIKTFDNVEVLVPNADLVSKKFINWTLSDKIRRLRIPFSVAFGSDKDKVKEAAIDAAMKVPTTIKDRQPQVWHVGIGESSLDFELVVWVNEHQQGLPPIATKAMYTWEIESALRRYNISIPFPVRDVRITETPPPKSPE</sequence>
<keyword evidence="5 7" id="KW-1133">Transmembrane helix</keyword>
<dbReference type="Proteomes" id="UP000000496">
    <property type="component" value="Chromosome gsn.131"/>
</dbReference>
<keyword evidence="4 7" id="KW-0812">Transmembrane</keyword>
<reference evidence="11 12" key="2">
    <citation type="journal article" date="2011" name="Mol. Biol. Evol.">
        <title>Unity in variety--the pan-genome of the Chlamydiae.</title>
        <authorList>
            <person name="Collingro A."/>
            <person name="Tischler P."/>
            <person name="Weinmaier T."/>
            <person name="Penz T."/>
            <person name="Heinz E."/>
            <person name="Brunham R.C."/>
            <person name="Read T.D."/>
            <person name="Bavoil P.M."/>
            <person name="Sachse K."/>
            <person name="Kahane S."/>
            <person name="Friedman M.G."/>
            <person name="Rattei T."/>
            <person name="Myers G.S."/>
            <person name="Horn M."/>
        </authorList>
    </citation>
    <scope>NUCLEOTIDE SEQUENCE [LARGE SCALE GENOMIC DNA]</scope>
    <source>
        <strain evidence="12">ATCC VR-1471 / Z</strain>
    </source>
</reference>
<dbReference type="eggNOG" id="COG3264">
    <property type="taxonomic scope" value="Bacteria"/>
</dbReference>
<evidence type="ECO:0000256" key="3">
    <source>
        <dbReference type="ARBA" id="ARBA00022475"/>
    </source>
</evidence>
<dbReference type="PANTHER" id="PTHR30347">
    <property type="entry name" value="POTASSIUM CHANNEL RELATED"/>
    <property type="match status" value="1"/>
</dbReference>
<proteinExistence type="inferred from homology"/>
<evidence type="ECO:0000256" key="7">
    <source>
        <dbReference type="SAM" id="Phobius"/>
    </source>
</evidence>